<feature type="domain" description="RWP-RK" evidence="6">
    <location>
        <begin position="2"/>
        <end position="88"/>
    </location>
</feature>
<evidence type="ECO:0000259" key="6">
    <source>
        <dbReference type="PROSITE" id="PS51519"/>
    </source>
</evidence>
<evidence type="ECO:0000313" key="7">
    <source>
        <dbReference type="EMBL" id="PWZ32288.1"/>
    </source>
</evidence>
<dbReference type="KEGG" id="zma:100272390"/>
<accession>A0A3L6FHK2</accession>
<organism evidence="7 8">
    <name type="scientific">Zea mays</name>
    <name type="common">Maize</name>
    <dbReference type="NCBI Taxonomy" id="4577"/>
    <lineage>
        <taxon>Eukaryota</taxon>
        <taxon>Viridiplantae</taxon>
        <taxon>Streptophyta</taxon>
        <taxon>Embryophyta</taxon>
        <taxon>Tracheophyta</taxon>
        <taxon>Spermatophyta</taxon>
        <taxon>Magnoliopsida</taxon>
        <taxon>Liliopsida</taxon>
        <taxon>Poales</taxon>
        <taxon>Poaceae</taxon>
        <taxon>PACMAD clade</taxon>
        <taxon>Panicoideae</taxon>
        <taxon>Andropogonodae</taxon>
        <taxon>Andropogoneae</taxon>
        <taxon>Tripsacinae</taxon>
        <taxon>Zea</taxon>
    </lineage>
</organism>
<sequence>MASDAPAEQPATQQKPTRVSLSYEEISKLFSLPIAEAASILGVCTSVLKRICRTHGIVRWPYRKLVSGKAGDDTKGPDSDKANELLEVSKIAKQKAPSASGPSVVSSSTSQGAAKSQQGNSKAGQFSVSPPTGKHNASLSLTHSQAKAIPCYMDDFKYGFPSSGLSCETMKWWGTSSDTDYVPTKDGSHEPHESTTHEPSKGMTDDDELDWGADEAEAEADGTVTAEASAQLCSLRRKAVDDGRKLLNGHNRRGQEFSRLNKRQKTALAQVFGASLPECCITRV</sequence>
<proteinExistence type="predicted"/>
<evidence type="ECO:0000256" key="4">
    <source>
        <dbReference type="ARBA" id="ARBA00023242"/>
    </source>
</evidence>
<dbReference type="EMBL" id="NCVQ01000004">
    <property type="protein sequence ID" value="PWZ32288.1"/>
    <property type="molecule type" value="Genomic_DNA"/>
</dbReference>
<dbReference type="Pfam" id="PF02042">
    <property type="entry name" value="RWP-RK"/>
    <property type="match status" value="1"/>
</dbReference>
<feature type="region of interest" description="Disordered" evidence="5">
    <location>
        <begin position="183"/>
        <end position="205"/>
    </location>
</feature>
<dbReference type="InterPro" id="IPR003035">
    <property type="entry name" value="RWP-RK_dom"/>
</dbReference>
<name>A0A3L6FHK2_MAIZE</name>
<feature type="compositionally biased region" description="Polar residues" evidence="5">
    <location>
        <begin position="115"/>
        <end position="138"/>
    </location>
</feature>
<keyword evidence="3" id="KW-0804">Transcription</keyword>
<dbReference type="PROSITE" id="PS51519">
    <property type="entry name" value="RWP_RK"/>
    <property type="match status" value="1"/>
</dbReference>
<comment type="caution">
    <text evidence="7">The sequence shown here is derived from an EMBL/GenBank/DDBJ whole genome shotgun (WGS) entry which is preliminary data.</text>
</comment>
<reference evidence="7 8" key="1">
    <citation type="journal article" date="2018" name="Nat. Genet.">
        <title>Extensive intraspecific gene order and gene structural variations between Mo17 and other maize genomes.</title>
        <authorList>
            <person name="Sun S."/>
            <person name="Zhou Y."/>
            <person name="Chen J."/>
            <person name="Shi J."/>
            <person name="Zhao H."/>
            <person name="Zhao H."/>
            <person name="Song W."/>
            <person name="Zhang M."/>
            <person name="Cui Y."/>
            <person name="Dong X."/>
            <person name="Liu H."/>
            <person name="Ma X."/>
            <person name="Jiao Y."/>
            <person name="Wang B."/>
            <person name="Wei X."/>
            <person name="Stein J.C."/>
            <person name="Glaubitz J.C."/>
            <person name="Lu F."/>
            <person name="Yu G."/>
            <person name="Liang C."/>
            <person name="Fengler K."/>
            <person name="Li B."/>
            <person name="Rafalski A."/>
            <person name="Schnable P.S."/>
            <person name="Ware D.H."/>
            <person name="Buckler E.S."/>
            <person name="Lai J."/>
        </authorList>
    </citation>
    <scope>NUCLEOTIDE SEQUENCE [LARGE SCALE GENOMIC DNA]</scope>
    <source>
        <strain evidence="8">cv. Missouri 17</strain>
        <tissue evidence="7">Seedling</tissue>
    </source>
</reference>
<dbReference type="OrthoDB" id="6270329at2759"/>
<evidence type="ECO:0000313" key="8">
    <source>
        <dbReference type="Proteomes" id="UP000251960"/>
    </source>
</evidence>
<keyword evidence="1" id="KW-0805">Transcription regulation</keyword>
<keyword evidence="4" id="KW-0539">Nucleus</keyword>
<dbReference type="ExpressionAtlas" id="A0A3L6FHK2">
    <property type="expression patterns" value="baseline and differential"/>
</dbReference>
<dbReference type="PANTHER" id="PTHR48460:SF1">
    <property type="entry name" value="RWP-RK DOMAIN-CONTAINING PROTEIN"/>
    <property type="match status" value="1"/>
</dbReference>
<evidence type="ECO:0000256" key="2">
    <source>
        <dbReference type="ARBA" id="ARBA00023125"/>
    </source>
</evidence>
<evidence type="ECO:0000256" key="5">
    <source>
        <dbReference type="SAM" id="MobiDB-lite"/>
    </source>
</evidence>
<dbReference type="PANTHER" id="PTHR48460">
    <property type="entry name" value="RWP-RK DOMAIN-CONTAINING PROTEIN"/>
    <property type="match status" value="1"/>
</dbReference>
<dbReference type="SMR" id="A0A3L6FHK2"/>
<dbReference type="Proteomes" id="UP000251960">
    <property type="component" value="Chromosome 3"/>
</dbReference>
<evidence type="ECO:0000256" key="1">
    <source>
        <dbReference type="ARBA" id="ARBA00023015"/>
    </source>
</evidence>
<dbReference type="AlphaFoldDB" id="A0A3L6FHK2"/>
<gene>
    <name evidence="7" type="primary">RKD2</name>
    <name evidence="7" type="ORF">Zm00014a_018091</name>
</gene>
<feature type="region of interest" description="Disordered" evidence="5">
    <location>
        <begin position="92"/>
        <end position="138"/>
    </location>
</feature>
<protein>
    <submittedName>
        <fullName evidence="7">Protein RKD2</fullName>
    </submittedName>
</protein>
<feature type="compositionally biased region" description="Low complexity" evidence="5">
    <location>
        <begin position="96"/>
        <end position="114"/>
    </location>
</feature>
<evidence type="ECO:0000256" key="3">
    <source>
        <dbReference type="ARBA" id="ARBA00023163"/>
    </source>
</evidence>
<dbReference type="GO" id="GO:0003677">
    <property type="term" value="F:DNA binding"/>
    <property type="evidence" value="ECO:0007669"/>
    <property type="project" value="UniProtKB-KW"/>
</dbReference>
<feature type="compositionally biased region" description="Basic and acidic residues" evidence="5">
    <location>
        <begin position="186"/>
        <end position="204"/>
    </location>
</feature>
<dbReference type="OMA" id="CETMKWW"/>
<keyword evidence="2" id="KW-0238">DNA-binding</keyword>